<feature type="signal peptide" evidence="2">
    <location>
        <begin position="1"/>
        <end position="20"/>
    </location>
</feature>
<evidence type="ECO:0000313" key="4">
    <source>
        <dbReference type="Proteomes" id="UP001150925"/>
    </source>
</evidence>
<feature type="region of interest" description="Disordered" evidence="1">
    <location>
        <begin position="24"/>
        <end position="59"/>
    </location>
</feature>
<evidence type="ECO:0000313" key="3">
    <source>
        <dbReference type="EMBL" id="KAJ1960402.1"/>
    </source>
</evidence>
<reference evidence="3" key="1">
    <citation type="submission" date="2022-07" db="EMBL/GenBank/DDBJ databases">
        <title>Phylogenomic reconstructions and comparative analyses of Kickxellomycotina fungi.</title>
        <authorList>
            <person name="Reynolds N.K."/>
            <person name="Stajich J.E."/>
            <person name="Barry K."/>
            <person name="Grigoriev I.V."/>
            <person name="Crous P."/>
            <person name="Smith M.E."/>
        </authorList>
    </citation>
    <scope>NUCLEOTIDE SEQUENCE</scope>
    <source>
        <strain evidence="3">RSA 1196</strain>
    </source>
</reference>
<name>A0A9W8E0V1_9FUNG</name>
<accession>A0A9W8E0V1</accession>
<keyword evidence="4" id="KW-1185">Reference proteome</keyword>
<feature type="compositionally biased region" description="Low complexity" evidence="1">
    <location>
        <begin position="24"/>
        <end position="34"/>
    </location>
</feature>
<dbReference type="EMBL" id="JANBPY010001350">
    <property type="protein sequence ID" value="KAJ1960402.1"/>
    <property type="molecule type" value="Genomic_DNA"/>
</dbReference>
<organism evidence="3 4">
    <name type="scientific">Dispira parvispora</name>
    <dbReference type="NCBI Taxonomy" id="1520584"/>
    <lineage>
        <taxon>Eukaryota</taxon>
        <taxon>Fungi</taxon>
        <taxon>Fungi incertae sedis</taxon>
        <taxon>Zoopagomycota</taxon>
        <taxon>Kickxellomycotina</taxon>
        <taxon>Dimargaritomycetes</taxon>
        <taxon>Dimargaritales</taxon>
        <taxon>Dimargaritaceae</taxon>
        <taxon>Dispira</taxon>
    </lineage>
</organism>
<protein>
    <recommendedName>
        <fullName evidence="5">DUF4034 domain-containing protein</fullName>
    </recommendedName>
</protein>
<evidence type="ECO:0000256" key="1">
    <source>
        <dbReference type="SAM" id="MobiDB-lite"/>
    </source>
</evidence>
<feature type="compositionally biased region" description="Polar residues" evidence="1">
    <location>
        <begin position="35"/>
        <end position="49"/>
    </location>
</feature>
<sequence length="439" mass="49505">MRTHVALMLGLLALSVSVQADESSATASTSSSSAEPTNPVSENKNQDIQGNPKGRLNDMYGGFHEQVEAYLPVQGTHALATASKTTFRVGNSLNGINEVNLQWANKLDLESAKYDKDPKYRTQFTDSDQMSSLQFCKNEIQWLALAYARQQRAEAPQGASQLASPFTMTGSEDEHRQLYALHLDFSDVSPKQALHLSPFNYALHFLNPRLLSDLVSAWADKILKSRWNDADSVTNAQIQPFIVGWARTVEKSQSLHESINNNFRYYMYDRVIAYYMNMNKMDHLKKFLDTPSTINAYFQKHAYSIALGYALQRDTKESNAFADKLKAENPEIVSKHVWQNWACYIGSDRFVKIRDAANAKLGPTLGEPTDILQQPVCSTLFAFGGKDVLDPIMYSEYSAANPDFVRGLKTYREETWQALVKVPEGEQEARRNLVRTELV</sequence>
<comment type="caution">
    <text evidence="3">The sequence shown here is derived from an EMBL/GenBank/DDBJ whole genome shotgun (WGS) entry which is preliminary data.</text>
</comment>
<proteinExistence type="predicted"/>
<evidence type="ECO:0008006" key="5">
    <source>
        <dbReference type="Google" id="ProtNLM"/>
    </source>
</evidence>
<dbReference type="Proteomes" id="UP001150925">
    <property type="component" value="Unassembled WGS sequence"/>
</dbReference>
<dbReference type="AlphaFoldDB" id="A0A9W8E0V1"/>
<keyword evidence="2" id="KW-0732">Signal</keyword>
<evidence type="ECO:0000256" key="2">
    <source>
        <dbReference type="SAM" id="SignalP"/>
    </source>
</evidence>
<gene>
    <name evidence="3" type="ORF">IWQ62_004247</name>
</gene>
<feature type="chain" id="PRO_5040720950" description="DUF4034 domain-containing protein" evidence="2">
    <location>
        <begin position="21"/>
        <end position="439"/>
    </location>
</feature>